<reference evidence="2 4" key="1">
    <citation type="submission" date="2015-09" db="EMBL/GenBank/DDBJ databases">
        <title>Identification and resolution of microdiversity through metagenomic sequencing of parallel consortia.</title>
        <authorList>
            <person name="Nelson W.C."/>
            <person name="Romine M.F."/>
            <person name="Lindemann S.R."/>
        </authorList>
    </citation>
    <scope>NUCLEOTIDE SEQUENCE [LARGE SCALE GENOMIC DNA]</scope>
    <source>
        <strain evidence="2">HL-109</strain>
    </source>
</reference>
<dbReference type="OrthoDB" id="9800684at2"/>
<dbReference type="Pfam" id="PF12680">
    <property type="entry name" value="SnoaL_2"/>
    <property type="match status" value="1"/>
</dbReference>
<proteinExistence type="predicted"/>
<dbReference type="InterPro" id="IPR032710">
    <property type="entry name" value="NTF2-like_dom_sf"/>
</dbReference>
<keyword evidence="2" id="KW-0560">Oxidoreductase</keyword>
<name>A0A0N8KE18_9HYPH</name>
<dbReference type="CDD" id="cd00531">
    <property type="entry name" value="NTF2_like"/>
    <property type="match status" value="1"/>
</dbReference>
<dbReference type="GO" id="GO:0016491">
    <property type="term" value="F:oxidoreductase activity"/>
    <property type="evidence" value="ECO:0007669"/>
    <property type="project" value="UniProtKB-KW"/>
</dbReference>
<feature type="domain" description="SnoaL-like" evidence="1">
    <location>
        <begin position="13"/>
        <end position="115"/>
    </location>
</feature>
<evidence type="ECO:0000313" key="5">
    <source>
        <dbReference type="Proteomes" id="UP000182800"/>
    </source>
</evidence>
<evidence type="ECO:0000259" key="1">
    <source>
        <dbReference type="Pfam" id="PF12680"/>
    </source>
</evidence>
<dbReference type="Proteomes" id="UP000182800">
    <property type="component" value="Unassembled WGS sequence"/>
</dbReference>
<dbReference type="STRING" id="1653334.GA0071312_1600"/>
<accession>A0A0N8KE18</accession>
<reference evidence="3 5" key="2">
    <citation type="submission" date="2016-08" db="EMBL/GenBank/DDBJ databases">
        <authorList>
            <person name="Varghese N."/>
            <person name="Submissions Spin"/>
        </authorList>
    </citation>
    <scope>NUCLEOTIDE SEQUENCE [LARGE SCALE GENOMIC DNA]</scope>
    <source>
        <strain evidence="3 5">HL-109</strain>
    </source>
</reference>
<evidence type="ECO:0000313" key="3">
    <source>
        <dbReference type="EMBL" id="SCC80622.1"/>
    </source>
</evidence>
<dbReference type="SUPFAM" id="SSF54427">
    <property type="entry name" value="NTF2-like"/>
    <property type="match status" value="1"/>
</dbReference>
<dbReference type="EMBL" id="LJSX01000019">
    <property type="protein sequence ID" value="KPQ10098.1"/>
    <property type="molecule type" value="Genomic_DNA"/>
</dbReference>
<keyword evidence="5" id="KW-1185">Reference proteome</keyword>
<dbReference type="EC" id="1.4.2.-" evidence="2"/>
<dbReference type="InterPro" id="IPR037401">
    <property type="entry name" value="SnoaL-like"/>
</dbReference>
<dbReference type="Gene3D" id="3.10.450.50">
    <property type="match status" value="1"/>
</dbReference>
<sequence length="126" mass="14079">MADQNIVNEAFLDAFAEAWNRHDPDAILAMMTEDCAFLPATGPNADGARFEGQTDVRAAIETFFQNFPDASWNAPRHFIQGNRGVTEWLFKATGPNGKIETYGCDLFVFRDGKIAVKDSYRKNRVG</sequence>
<dbReference type="EMBL" id="FMBM01000002">
    <property type="protein sequence ID" value="SCC80622.1"/>
    <property type="molecule type" value="Genomic_DNA"/>
</dbReference>
<comment type="caution">
    <text evidence="2">The sequence shown here is derived from an EMBL/GenBank/DDBJ whole genome shotgun (WGS) entry which is preliminary data.</text>
</comment>
<evidence type="ECO:0000313" key="4">
    <source>
        <dbReference type="Proteomes" id="UP000050497"/>
    </source>
</evidence>
<dbReference type="GO" id="GO:0016853">
    <property type="term" value="F:isomerase activity"/>
    <property type="evidence" value="ECO:0007669"/>
    <property type="project" value="UniProtKB-KW"/>
</dbReference>
<gene>
    <name evidence="2" type="primary">tauX</name>
    <name evidence="3" type="ORF">GA0071312_1600</name>
    <name evidence="2" type="ORF">HLUCCO17_12535</name>
</gene>
<protein>
    <submittedName>
        <fullName evidence="3">Ketosteroid isomerase homolog</fullName>
    </submittedName>
    <submittedName>
        <fullName evidence="2">Taurine dehydrogenase small subunit</fullName>
        <ecNumber evidence="2">1.4.2.-</ecNumber>
    </submittedName>
</protein>
<keyword evidence="3" id="KW-0413">Isomerase</keyword>
<dbReference type="Proteomes" id="UP000050497">
    <property type="component" value="Unassembled WGS sequence"/>
</dbReference>
<dbReference type="AlphaFoldDB" id="A0A0N8KE18"/>
<evidence type="ECO:0000313" key="2">
    <source>
        <dbReference type="EMBL" id="KPQ10098.1"/>
    </source>
</evidence>
<organism evidence="2 4">
    <name type="scientific">Saliniramus fredricksonii</name>
    <dbReference type="NCBI Taxonomy" id="1653334"/>
    <lineage>
        <taxon>Bacteria</taxon>
        <taxon>Pseudomonadati</taxon>
        <taxon>Pseudomonadota</taxon>
        <taxon>Alphaproteobacteria</taxon>
        <taxon>Hyphomicrobiales</taxon>
        <taxon>Salinarimonadaceae</taxon>
        <taxon>Saliniramus</taxon>
    </lineage>
</organism>
<dbReference type="RefSeq" id="WP_074444535.1">
    <property type="nucleotide sequence ID" value="NZ_FMBM01000002.1"/>
</dbReference>